<dbReference type="InterPro" id="IPR035901">
    <property type="entry name" value="GIY-YIG_endonuc_sf"/>
</dbReference>
<accession>A0A259TXL4</accession>
<keyword evidence="6 7" id="KW-0742">SOS response</keyword>
<evidence type="ECO:0000256" key="7">
    <source>
        <dbReference type="HAMAP-Rule" id="MF_00203"/>
    </source>
</evidence>
<dbReference type="Gene3D" id="1.10.150.20">
    <property type="entry name" value="5' to 3' exonuclease, C-terminal subdomain"/>
    <property type="match status" value="1"/>
</dbReference>
<evidence type="ECO:0000256" key="5">
    <source>
        <dbReference type="ARBA" id="ARBA00023204"/>
    </source>
</evidence>
<dbReference type="HAMAP" id="MF_00203">
    <property type="entry name" value="UvrC"/>
    <property type="match status" value="1"/>
</dbReference>
<proteinExistence type="inferred from homology"/>
<comment type="subcellular location">
    <subcellularLocation>
        <location evidence="7">Cytoplasm</location>
    </subcellularLocation>
</comment>
<feature type="domain" description="UVR" evidence="8">
    <location>
        <begin position="207"/>
        <end position="242"/>
    </location>
</feature>
<dbReference type="GO" id="GO:0005737">
    <property type="term" value="C:cytoplasm"/>
    <property type="evidence" value="ECO:0007669"/>
    <property type="project" value="UniProtKB-SubCell"/>
</dbReference>
<evidence type="ECO:0000313" key="11">
    <source>
        <dbReference type="EMBL" id="OZC02489.1"/>
    </source>
</evidence>
<dbReference type="SUPFAM" id="SSF47781">
    <property type="entry name" value="RuvA domain 2-like"/>
    <property type="match status" value="1"/>
</dbReference>
<gene>
    <name evidence="7" type="primary">uvrC</name>
    <name evidence="11" type="ORF">BSZ36_05550</name>
</gene>
<feature type="domain" description="GIY-YIG" evidence="9">
    <location>
        <begin position="14"/>
        <end position="93"/>
    </location>
</feature>
<dbReference type="PROSITE" id="PS50164">
    <property type="entry name" value="GIY_YIG"/>
    <property type="match status" value="1"/>
</dbReference>
<dbReference type="InterPro" id="IPR050066">
    <property type="entry name" value="UvrABC_protein_C"/>
</dbReference>
<keyword evidence="3 7" id="KW-0228">DNA excision</keyword>
<protein>
    <recommendedName>
        <fullName evidence="7">UvrABC system protein C</fullName>
        <shortName evidence="7">Protein UvrC</shortName>
    </recommendedName>
    <alternativeName>
        <fullName evidence="7">Excinuclease ABC subunit C</fullName>
    </alternativeName>
</protein>
<dbReference type="Pfam" id="PF08459">
    <property type="entry name" value="UvrC_RNaseH_dom"/>
    <property type="match status" value="1"/>
</dbReference>
<dbReference type="PANTHER" id="PTHR30562">
    <property type="entry name" value="UVRC/OXIDOREDUCTASE"/>
    <property type="match status" value="1"/>
</dbReference>
<dbReference type="PANTHER" id="PTHR30562:SF1">
    <property type="entry name" value="UVRABC SYSTEM PROTEIN C"/>
    <property type="match status" value="1"/>
</dbReference>
<dbReference type="Gene3D" id="4.10.860.10">
    <property type="entry name" value="UVR domain"/>
    <property type="match status" value="1"/>
</dbReference>
<dbReference type="GO" id="GO:0003677">
    <property type="term" value="F:DNA binding"/>
    <property type="evidence" value="ECO:0007669"/>
    <property type="project" value="UniProtKB-UniRule"/>
</dbReference>
<evidence type="ECO:0000256" key="4">
    <source>
        <dbReference type="ARBA" id="ARBA00022881"/>
    </source>
</evidence>
<feature type="domain" description="UvrC family homology region profile" evidence="10">
    <location>
        <begin position="274"/>
        <end position="487"/>
    </location>
</feature>
<evidence type="ECO:0000259" key="9">
    <source>
        <dbReference type="PROSITE" id="PS50164"/>
    </source>
</evidence>
<comment type="caution">
    <text evidence="11">The sequence shown here is derived from an EMBL/GenBank/DDBJ whole genome shotgun (WGS) entry which is preliminary data.</text>
</comment>
<evidence type="ECO:0000256" key="1">
    <source>
        <dbReference type="ARBA" id="ARBA00022490"/>
    </source>
</evidence>
<evidence type="ECO:0000256" key="6">
    <source>
        <dbReference type="ARBA" id="ARBA00023236"/>
    </source>
</evidence>
<dbReference type="SUPFAM" id="SSF82771">
    <property type="entry name" value="GIY-YIG endonuclease"/>
    <property type="match status" value="1"/>
</dbReference>
<evidence type="ECO:0000259" key="10">
    <source>
        <dbReference type="PROSITE" id="PS50165"/>
    </source>
</evidence>
<dbReference type="AlphaFoldDB" id="A0A259TXL4"/>
<dbReference type="PROSITE" id="PS50165">
    <property type="entry name" value="UVRC"/>
    <property type="match status" value="1"/>
</dbReference>
<keyword evidence="5 7" id="KW-0234">DNA repair</keyword>
<dbReference type="PROSITE" id="PS50151">
    <property type="entry name" value="UVR"/>
    <property type="match status" value="1"/>
</dbReference>
<comment type="similarity">
    <text evidence="7">Belongs to the UvrC family.</text>
</comment>
<sequence>MNDALADKIKHLPTTSGVYQHKDAEGTVLYVGKAKNLRNRVRSYFQTGRPREARITALVQKIVDVEVIVTDTEAEALILENNLIKELQPRYNVLLKDDKTYPYICIKKERFPRVFPTRNVRKDGSLYFGPYTDAKAMRHVLATIKDLFKLRSCSLPLNPKAIEAGKYSVCLDYHIQKCAGPCVGYETPEHYASSIEQIKHLLNGKTDELVALLKDEMMRLASEKEFEEAATYRDRVAALTKYSKKQKIVSDQEIDRDLFAVCVNREENVGVGVLFKVREGKILGRQHKILRPVDDVPDEELMQRLVEAHYAQATFFPDEVYLSVAMDAPEAVTQLLAEGRGKKVPVHTPQRGEKASLLRMVEANAELLLGEWLRQKEKRDEDYIPKSVLSLQRDLRLKKPPRRIETFDISHLGGTGTVASCVVFQDGKPRKSDYRTYKIRTVPDGKPDDFQSMREVVERRYARLLEENGPWPDLVIIDGGKGQLSSAVASLQRVDVYGKFPVVGLAKRLEEVFFPGDSVSTMIPRTSSSLRLIQRCRDEAHRFAVTAQRKQRRIKDLRSELLDIPGVGAKTTQKLLTVLGSAKAVREAPEAEIAAVTGPAAARKIRAFYDAPEADAAEASGETAGSD</sequence>
<dbReference type="CDD" id="cd10434">
    <property type="entry name" value="GIY-YIG_UvrC_Cho"/>
    <property type="match status" value="1"/>
</dbReference>
<dbReference type="NCBIfam" id="NF001824">
    <property type="entry name" value="PRK00558.1-5"/>
    <property type="match status" value="1"/>
</dbReference>
<dbReference type="FunFam" id="3.40.1440.10:FF:000001">
    <property type="entry name" value="UvrABC system protein C"/>
    <property type="match status" value="1"/>
</dbReference>
<dbReference type="GO" id="GO:0009432">
    <property type="term" value="P:SOS response"/>
    <property type="evidence" value="ECO:0007669"/>
    <property type="project" value="UniProtKB-UniRule"/>
</dbReference>
<dbReference type="Proteomes" id="UP000216446">
    <property type="component" value="Unassembled WGS sequence"/>
</dbReference>
<dbReference type="Pfam" id="PF22920">
    <property type="entry name" value="UvrC_RNaseH"/>
    <property type="match status" value="1"/>
</dbReference>
<reference evidence="11 12" key="1">
    <citation type="submission" date="2016-11" db="EMBL/GenBank/DDBJ databases">
        <title>Study of marine rhodopsin-containing bacteria.</title>
        <authorList>
            <person name="Yoshizawa S."/>
            <person name="Kumagai Y."/>
            <person name="Kogure K."/>
        </authorList>
    </citation>
    <scope>NUCLEOTIDE SEQUENCE [LARGE SCALE GENOMIC DNA]</scope>
    <source>
        <strain evidence="11 12">SG-29</strain>
    </source>
</reference>
<keyword evidence="4 7" id="KW-0267">Excision nuclease</keyword>
<evidence type="ECO:0000256" key="2">
    <source>
        <dbReference type="ARBA" id="ARBA00022763"/>
    </source>
</evidence>
<dbReference type="GO" id="GO:0006289">
    <property type="term" value="P:nucleotide-excision repair"/>
    <property type="evidence" value="ECO:0007669"/>
    <property type="project" value="UniProtKB-UniRule"/>
</dbReference>
<dbReference type="InterPro" id="IPR036876">
    <property type="entry name" value="UVR_dom_sf"/>
</dbReference>
<dbReference type="InParanoid" id="A0A259TXL4"/>
<dbReference type="Gene3D" id="3.30.420.340">
    <property type="entry name" value="UvrC, RNAse H endonuclease domain"/>
    <property type="match status" value="1"/>
</dbReference>
<dbReference type="Pfam" id="PF01541">
    <property type="entry name" value="GIY-YIG"/>
    <property type="match status" value="1"/>
</dbReference>
<comment type="function">
    <text evidence="7">The UvrABC repair system catalyzes the recognition and processing of DNA lesions. UvrC both incises the 5' and 3' sides of the lesion. The N-terminal half is responsible for the 3' incision and the C-terminal half is responsible for the 5' incision.</text>
</comment>
<dbReference type="InterPro" id="IPR038476">
    <property type="entry name" value="UvrC_RNase_H_dom_sf"/>
</dbReference>
<dbReference type="InterPro" id="IPR004791">
    <property type="entry name" value="UvrC"/>
</dbReference>
<dbReference type="Gene3D" id="3.40.1440.10">
    <property type="entry name" value="GIY-YIG endonuclease"/>
    <property type="match status" value="1"/>
</dbReference>
<dbReference type="FunCoup" id="A0A259TXL4">
    <property type="interactions" value="219"/>
</dbReference>
<evidence type="ECO:0000256" key="3">
    <source>
        <dbReference type="ARBA" id="ARBA00022769"/>
    </source>
</evidence>
<evidence type="ECO:0000313" key="12">
    <source>
        <dbReference type="Proteomes" id="UP000216446"/>
    </source>
</evidence>
<dbReference type="RefSeq" id="WP_094546801.1">
    <property type="nucleotide sequence ID" value="NZ_MQWB01000001.1"/>
</dbReference>
<dbReference type="GO" id="GO:0009381">
    <property type="term" value="F:excinuclease ABC activity"/>
    <property type="evidence" value="ECO:0007669"/>
    <property type="project" value="UniProtKB-UniRule"/>
</dbReference>
<organism evidence="11 12">
    <name type="scientific">Rubricoccus marinus</name>
    <dbReference type="NCBI Taxonomy" id="716817"/>
    <lineage>
        <taxon>Bacteria</taxon>
        <taxon>Pseudomonadati</taxon>
        <taxon>Rhodothermota</taxon>
        <taxon>Rhodothermia</taxon>
        <taxon>Rhodothermales</taxon>
        <taxon>Rubricoccaceae</taxon>
        <taxon>Rubricoccus</taxon>
    </lineage>
</organism>
<dbReference type="InterPro" id="IPR000305">
    <property type="entry name" value="GIY-YIG_endonuc"/>
</dbReference>
<dbReference type="SUPFAM" id="SSF46600">
    <property type="entry name" value="C-terminal UvrC-binding domain of UvrB"/>
    <property type="match status" value="1"/>
</dbReference>
<dbReference type="OrthoDB" id="9804933at2"/>
<dbReference type="InterPro" id="IPR010994">
    <property type="entry name" value="RuvA_2-like"/>
</dbReference>
<dbReference type="EMBL" id="MQWB01000001">
    <property type="protein sequence ID" value="OZC02489.1"/>
    <property type="molecule type" value="Genomic_DNA"/>
</dbReference>
<keyword evidence="12" id="KW-1185">Reference proteome</keyword>
<dbReference type="NCBIfam" id="TIGR00194">
    <property type="entry name" value="uvrC"/>
    <property type="match status" value="1"/>
</dbReference>
<keyword evidence="2 7" id="KW-0227">DNA damage</keyword>
<dbReference type="InterPro" id="IPR001162">
    <property type="entry name" value="UvrC_RNase_H_dom"/>
</dbReference>
<name>A0A259TXL4_9BACT</name>
<dbReference type="SMART" id="SM00465">
    <property type="entry name" value="GIYc"/>
    <property type="match status" value="1"/>
</dbReference>
<keyword evidence="1 7" id="KW-0963">Cytoplasm</keyword>
<dbReference type="InterPro" id="IPR047296">
    <property type="entry name" value="GIY-YIG_UvrC_Cho"/>
</dbReference>
<evidence type="ECO:0000259" key="8">
    <source>
        <dbReference type="PROSITE" id="PS50151"/>
    </source>
</evidence>
<dbReference type="GO" id="GO:0009380">
    <property type="term" value="C:excinuclease repair complex"/>
    <property type="evidence" value="ECO:0007669"/>
    <property type="project" value="InterPro"/>
</dbReference>
<comment type="subunit">
    <text evidence="7">Interacts with UvrB in an incision complex.</text>
</comment>
<dbReference type="InterPro" id="IPR001943">
    <property type="entry name" value="UVR_dom"/>
</dbReference>